<dbReference type="WBParaSite" id="jg14306">
    <property type="protein sequence ID" value="jg14306"/>
    <property type="gene ID" value="jg14306"/>
</dbReference>
<name>A0A915D0Y8_9BILA</name>
<evidence type="ECO:0000256" key="1">
    <source>
        <dbReference type="SAM" id="MobiDB-lite"/>
    </source>
</evidence>
<feature type="region of interest" description="Disordered" evidence="1">
    <location>
        <begin position="220"/>
        <end position="249"/>
    </location>
</feature>
<dbReference type="AlphaFoldDB" id="A0A915D0Y8"/>
<protein>
    <submittedName>
        <fullName evidence="3">Uncharacterized protein</fullName>
    </submittedName>
</protein>
<reference evidence="3" key="1">
    <citation type="submission" date="2022-11" db="UniProtKB">
        <authorList>
            <consortium name="WormBaseParasite"/>
        </authorList>
    </citation>
    <scope>IDENTIFICATION</scope>
</reference>
<keyword evidence="2" id="KW-1185">Reference proteome</keyword>
<sequence length="249" mass="28862">MEMAGNYWQEKELEHAEDPECIIDRPTSETLPVSQNNKDKEDEFCRSVINKLESLWNPYESKCWCCVHKKVVKKDKLRNNLRFLPKALIPKALPRPLPIFLHNSAVAIRMEKEKCAARIYSKAKRDQCRDEEKQDERSGPARERLRREMEAQKITHCDGYEQSGWMNLRLMLGGWIASTGLDCNYKPNNLPANSTSAYCYRKSVQAECWYSDPKPEKILTSNGNCESTPERAPISERIAEKGQPDNNYM</sequence>
<feature type="compositionally biased region" description="Basic and acidic residues" evidence="1">
    <location>
        <begin position="233"/>
        <end position="243"/>
    </location>
</feature>
<dbReference type="Proteomes" id="UP000887574">
    <property type="component" value="Unplaced"/>
</dbReference>
<evidence type="ECO:0000313" key="2">
    <source>
        <dbReference type="Proteomes" id="UP000887574"/>
    </source>
</evidence>
<evidence type="ECO:0000313" key="3">
    <source>
        <dbReference type="WBParaSite" id="jg14306"/>
    </source>
</evidence>
<organism evidence="2 3">
    <name type="scientific">Ditylenchus dipsaci</name>
    <dbReference type="NCBI Taxonomy" id="166011"/>
    <lineage>
        <taxon>Eukaryota</taxon>
        <taxon>Metazoa</taxon>
        <taxon>Ecdysozoa</taxon>
        <taxon>Nematoda</taxon>
        <taxon>Chromadorea</taxon>
        <taxon>Rhabditida</taxon>
        <taxon>Tylenchina</taxon>
        <taxon>Tylenchomorpha</taxon>
        <taxon>Sphaerularioidea</taxon>
        <taxon>Anguinidae</taxon>
        <taxon>Anguininae</taxon>
        <taxon>Ditylenchus</taxon>
    </lineage>
</organism>
<proteinExistence type="predicted"/>
<accession>A0A915D0Y8</accession>